<evidence type="ECO:0000256" key="1">
    <source>
        <dbReference type="SAM" id="MobiDB-lite"/>
    </source>
</evidence>
<reference evidence="2 3" key="1">
    <citation type="submission" date="2021-06" db="EMBL/GenBank/DDBJ databases">
        <title>Caerostris extrusa draft genome.</title>
        <authorList>
            <person name="Kono N."/>
            <person name="Arakawa K."/>
        </authorList>
    </citation>
    <scope>NUCLEOTIDE SEQUENCE [LARGE SCALE GENOMIC DNA]</scope>
</reference>
<dbReference type="Gene3D" id="3.60.10.10">
    <property type="entry name" value="Endonuclease/exonuclease/phosphatase"/>
    <property type="match status" value="1"/>
</dbReference>
<dbReference type="InterPro" id="IPR036691">
    <property type="entry name" value="Endo/exonu/phosph_ase_sf"/>
</dbReference>
<sequence length="582" mass="66545">MLSKKEATIPTEPRKYTAGNLKRPGNKPTYQDSAKDYLPNPQLFLDIFGLWELSSPARQSRDRRNPPQVKNVKIFNKPVPFVQEYKYLGLTLDRKLFYKNHIKNVIEKANKATNTIPHLLNTTSNLSIKVKTLTLHFNYKTHLTLCGTSLDTNGNETLSNLSDEERCARISRLLMKKDIAQSLLDTFNDATFGHALDEDDCINLKALEQNLINALRELQFNPGPENCKHPSRPSSSLTRDRRRHRQTRCAASETSKTPEETTQIMNAATERRNSQQQITNNSQTATKTLAQSRKILQRLVWNQNNISFKPTAPPVQKNNTLKNKNETRTQPLPRRVSNNSTYADIIAGRASPTSAAHRRKETLRLANRLSSYLKCYLHSLQPGQTTNISNFTLYKMTELPQLLRVLGGGTCIYVKKALVYYQIPTPELELTETKIINLNIGNNKHITLVSIYCKTQQRFNTTDLNKLLNINHNVIIAGHFNATYSDRNNVKNNHRELNSDHLPIIFDLEMSKPPHTAPYNFHTNWHDYNYPLQNTDLNPFTIDSKESADRAINNLTNAMRAAYDKASKAKHFHSNIKFPSEI</sequence>
<dbReference type="AlphaFoldDB" id="A0AAV4UXR5"/>
<dbReference type="Proteomes" id="UP001054945">
    <property type="component" value="Unassembled WGS sequence"/>
</dbReference>
<evidence type="ECO:0000313" key="2">
    <source>
        <dbReference type="EMBL" id="GIY62548.1"/>
    </source>
</evidence>
<name>A0AAV4UXR5_CAEEX</name>
<feature type="region of interest" description="Disordered" evidence="1">
    <location>
        <begin position="1"/>
        <end position="33"/>
    </location>
</feature>
<gene>
    <name evidence="2" type="ORF">CEXT_425351</name>
</gene>
<feature type="compositionally biased region" description="Polar residues" evidence="1">
    <location>
        <begin position="252"/>
        <end position="261"/>
    </location>
</feature>
<dbReference type="EMBL" id="BPLR01013632">
    <property type="protein sequence ID" value="GIY62548.1"/>
    <property type="molecule type" value="Genomic_DNA"/>
</dbReference>
<organism evidence="2 3">
    <name type="scientific">Caerostris extrusa</name>
    <name type="common">Bark spider</name>
    <name type="synonym">Caerostris bankana</name>
    <dbReference type="NCBI Taxonomy" id="172846"/>
    <lineage>
        <taxon>Eukaryota</taxon>
        <taxon>Metazoa</taxon>
        <taxon>Ecdysozoa</taxon>
        <taxon>Arthropoda</taxon>
        <taxon>Chelicerata</taxon>
        <taxon>Arachnida</taxon>
        <taxon>Araneae</taxon>
        <taxon>Araneomorphae</taxon>
        <taxon>Entelegynae</taxon>
        <taxon>Araneoidea</taxon>
        <taxon>Araneidae</taxon>
        <taxon>Caerostris</taxon>
    </lineage>
</organism>
<feature type="compositionally biased region" description="Basic and acidic residues" evidence="1">
    <location>
        <begin position="1"/>
        <end position="15"/>
    </location>
</feature>
<accession>A0AAV4UXR5</accession>
<proteinExistence type="predicted"/>
<evidence type="ECO:0000313" key="3">
    <source>
        <dbReference type="Proteomes" id="UP001054945"/>
    </source>
</evidence>
<feature type="region of interest" description="Disordered" evidence="1">
    <location>
        <begin position="221"/>
        <end position="261"/>
    </location>
</feature>
<comment type="caution">
    <text evidence="2">The sequence shown here is derived from an EMBL/GenBank/DDBJ whole genome shotgun (WGS) entry which is preliminary data.</text>
</comment>
<keyword evidence="3" id="KW-1185">Reference proteome</keyword>
<dbReference type="SUPFAM" id="SSF56219">
    <property type="entry name" value="DNase I-like"/>
    <property type="match status" value="1"/>
</dbReference>
<protein>
    <recommendedName>
        <fullName evidence="4">Endonuclease/exonuclease/phosphatase domain-containing protein</fullName>
    </recommendedName>
</protein>
<evidence type="ECO:0008006" key="4">
    <source>
        <dbReference type="Google" id="ProtNLM"/>
    </source>
</evidence>